<feature type="non-terminal residue" evidence="2">
    <location>
        <position position="114"/>
    </location>
</feature>
<dbReference type="OrthoDB" id="5598396at2759"/>
<dbReference type="InterPro" id="IPR011010">
    <property type="entry name" value="DNA_brk_join_enz"/>
</dbReference>
<dbReference type="Proteomes" id="UP000054538">
    <property type="component" value="Unassembled WGS sequence"/>
</dbReference>
<proteinExistence type="predicted"/>
<reference evidence="2 3" key="1">
    <citation type="submission" date="2014-04" db="EMBL/GenBank/DDBJ databases">
        <authorList>
            <consortium name="DOE Joint Genome Institute"/>
            <person name="Kuo A."/>
            <person name="Kohler A."/>
            <person name="Jargeat P."/>
            <person name="Nagy L.G."/>
            <person name="Floudas D."/>
            <person name="Copeland A."/>
            <person name="Barry K.W."/>
            <person name="Cichocki N."/>
            <person name="Veneault-Fourrey C."/>
            <person name="LaButti K."/>
            <person name="Lindquist E.A."/>
            <person name="Lipzen A."/>
            <person name="Lundell T."/>
            <person name="Morin E."/>
            <person name="Murat C."/>
            <person name="Sun H."/>
            <person name="Tunlid A."/>
            <person name="Henrissat B."/>
            <person name="Grigoriev I.V."/>
            <person name="Hibbett D.S."/>
            <person name="Martin F."/>
            <person name="Nordberg H.P."/>
            <person name="Cantor M.N."/>
            <person name="Hua S.X."/>
        </authorList>
    </citation>
    <scope>NUCLEOTIDE SEQUENCE [LARGE SCALE GENOMIC DNA]</scope>
    <source>
        <strain evidence="2 3">Ve08.2h10</strain>
    </source>
</reference>
<reference evidence="3" key="2">
    <citation type="submission" date="2015-01" db="EMBL/GenBank/DDBJ databases">
        <title>Evolutionary Origins and Diversification of the Mycorrhizal Mutualists.</title>
        <authorList>
            <consortium name="DOE Joint Genome Institute"/>
            <consortium name="Mycorrhizal Genomics Consortium"/>
            <person name="Kohler A."/>
            <person name="Kuo A."/>
            <person name="Nagy L.G."/>
            <person name="Floudas D."/>
            <person name="Copeland A."/>
            <person name="Barry K.W."/>
            <person name="Cichocki N."/>
            <person name="Veneault-Fourrey C."/>
            <person name="LaButti K."/>
            <person name="Lindquist E.A."/>
            <person name="Lipzen A."/>
            <person name="Lundell T."/>
            <person name="Morin E."/>
            <person name="Murat C."/>
            <person name="Riley R."/>
            <person name="Ohm R."/>
            <person name="Sun H."/>
            <person name="Tunlid A."/>
            <person name="Henrissat B."/>
            <person name="Grigoriev I.V."/>
            <person name="Hibbett D.S."/>
            <person name="Martin F."/>
        </authorList>
    </citation>
    <scope>NUCLEOTIDE SEQUENCE [LARGE SCALE GENOMIC DNA]</scope>
    <source>
        <strain evidence="3">Ve08.2h10</strain>
    </source>
</reference>
<dbReference type="HOGENOM" id="CLU_111690_1_0_1"/>
<sequence length="114" mass="12490">MRHSLILTANVLQFTLPSHKADQFGDGNSILVKRTALHNDTVGIMKQYITGRDATFPYHPQLWLTTSGNVPTRSWFMRRIHSLLTHAVSGHSMQAGGATAMANSGIAPHLIQTA</sequence>
<dbReference type="GO" id="GO:0003677">
    <property type="term" value="F:DNA binding"/>
    <property type="evidence" value="ECO:0007669"/>
    <property type="project" value="InterPro"/>
</dbReference>
<evidence type="ECO:0000313" key="2">
    <source>
        <dbReference type="EMBL" id="KIK82392.1"/>
    </source>
</evidence>
<organism evidence="2 3">
    <name type="scientific">Paxillus rubicundulus Ve08.2h10</name>
    <dbReference type="NCBI Taxonomy" id="930991"/>
    <lineage>
        <taxon>Eukaryota</taxon>
        <taxon>Fungi</taxon>
        <taxon>Dikarya</taxon>
        <taxon>Basidiomycota</taxon>
        <taxon>Agaricomycotina</taxon>
        <taxon>Agaricomycetes</taxon>
        <taxon>Agaricomycetidae</taxon>
        <taxon>Boletales</taxon>
        <taxon>Paxilineae</taxon>
        <taxon>Paxillaceae</taxon>
        <taxon>Paxillus</taxon>
    </lineage>
</organism>
<name>A0A0D0CI88_9AGAM</name>
<dbReference type="AlphaFoldDB" id="A0A0D0CI88"/>
<evidence type="ECO:0000256" key="1">
    <source>
        <dbReference type="ARBA" id="ARBA00023172"/>
    </source>
</evidence>
<dbReference type="InterPro" id="IPR013762">
    <property type="entry name" value="Integrase-like_cat_sf"/>
</dbReference>
<dbReference type="Gene3D" id="1.10.443.10">
    <property type="entry name" value="Intergrase catalytic core"/>
    <property type="match status" value="1"/>
</dbReference>
<dbReference type="InParanoid" id="A0A0D0CI88"/>
<gene>
    <name evidence="2" type="ORF">PAXRUDRAFT_804665</name>
</gene>
<dbReference type="SUPFAM" id="SSF56349">
    <property type="entry name" value="DNA breaking-rejoining enzymes"/>
    <property type="match status" value="1"/>
</dbReference>
<accession>A0A0D0CI88</accession>
<evidence type="ECO:0000313" key="3">
    <source>
        <dbReference type="Proteomes" id="UP000054538"/>
    </source>
</evidence>
<keyword evidence="1" id="KW-0233">DNA recombination</keyword>
<dbReference type="STRING" id="930991.A0A0D0CI88"/>
<dbReference type="EMBL" id="KN825631">
    <property type="protein sequence ID" value="KIK82392.1"/>
    <property type="molecule type" value="Genomic_DNA"/>
</dbReference>
<protein>
    <submittedName>
        <fullName evidence="2">Uncharacterized protein</fullName>
    </submittedName>
</protein>
<dbReference type="GO" id="GO:0015074">
    <property type="term" value="P:DNA integration"/>
    <property type="evidence" value="ECO:0007669"/>
    <property type="project" value="InterPro"/>
</dbReference>
<keyword evidence="3" id="KW-1185">Reference proteome</keyword>
<dbReference type="GO" id="GO:0006310">
    <property type="term" value="P:DNA recombination"/>
    <property type="evidence" value="ECO:0007669"/>
    <property type="project" value="UniProtKB-KW"/>
</dbReference>